<dbReference type="InterPro" id="IPR001107">
    <property type="entry name" value="Band_7"/>
</dbReference>
<name>A0A918N6T3_9GAMM</name>
<proteinExistence type="predicted"/>
<comment type="caution">
    <text evidence="3">The sequence shown here is derived from an EMBL/GenBank/DDBJ whole genome shotgun (WGS) entry which is preliminary data.</text>
</comment>
<sequence length="557" mass="60842">MIWMIVAAIALVLAFVIPAKLPEQHKVFKAPLQVGLVIVAVFVVAQTSFVHISQDSIGHLKKIYGFKDLPTGQIIARDGEKGPQADVLGPGFHIIPLIKIQYQVEELPVPEVPDGQMGILTARDGQPLRSGQFLARGWGQENINEMLDAKTFLTGNGQKGTQLTVLPPGKYRFNRYLFELDTVPAVEVDTGEVAVIKSNVQTLEDGDCPQVIPDLETNDDLSTPVVPKGCIGVWDEPYMPGNYYLNPRAYKATIIQTRAQSWTYQGGYQTRKIDLTVAEDGGIQQRATTIDVSKPNDAADRAIITNVEGWRVPIELRLLVEVSPKDAPRVVASVGDLNAVENKIATPSVRSVLRNVTGQEGRKVLQLIEQREEMENYTEQALSPELAKAGVTLKEVRMADPVIPPELLVARQREQLAGQLETTFQQEKLAQQERIEVERQKATADQQSTLVKAEIEKEAAKQRKETLALEGEGEKLKLIEIAKGEQARAEVLGARNAAQLAMLKEVLAAAMENPDIIKVPTVNVSSGSEGSLEGAAAVLGASNLVNMLRDGQNTANP</sequence>
<reference evidence="3" key="1">
    <citation type="journal article" date="2014" name="Int. J. Syst. Evol. Microbiol.">
        <title>Complete genome sequence of Corynebacterium casei LMG S-19264T (=DSM 44701T), isolated from a smear-ripened cheese.</title>
        <authorList>
            <consortium name="US DOE Joint Genome Institute (JGI-PGF)"/>
            <person name="Walter F."/>
            <person name="Albersmeier A."/>
            <person name="Kalinowski J."/>
            <person name="Ruckert C."/>
        </authorList>
    </citation>
    <scope>NUCLEOTIDE SEQUENCE</scope>
    <source>
        <strain evidence="3">KCTC 22169</strain>
    </source>
</reference>
<evidence type="ECO:0000259" key="2">
    <source>
        <dbReference type="Pfam" id="PF01145"/>
    </source>
</evidence>
<accession>A0A918N6T3</accession>
<dbReference type="EMBL" id="BMXR01000003">
    <property type="protein sequence ID" value="GGX47759.1"/>
    <property type="molecule type" value="Genomic_DNA"/>
</dbReference>
<comment type="subcellular location">
    <subcellularLocation>
        <location evidence="1">Membrane</location>
        <topology evidence="1">Single-pass membrane protein</topology>
    </subcellularLocation>
</comment>
<reference evidence="3" key="2">
    <citation type="submission" date="2020-09" db="EMBL/GenBank/DDBJ databases">
        <authorList>
            <person name="Sun Q."/>
            <person name="Kim S."/>
        </authorList>
    </citation>
    <scope>NUCLEOTIDE SEQUENCE</scope>
    <source>
        <strain evidence="3">KCTC 22169</strain>
    </source>
</reference>
<dbReference type="AlphaFoldDB" id="A0A918N6T3"/>
<dbReference type="InterPro" id="IPR036013">
    <property type="entry name" value="Band_7/SPFH_dom_sf"/>
</dbReference>
<protein>
    <recommendedName>
        <fullName evidence="2">Band 7 domain-containing protein</fullName>
    </recommendedName>
</protein>
<dbReference type="Pfam" id="PF01145">
    <property type="entry name" value="Band_7"/>
    <property type="match status" value="1"/>
</dbReference>
<dbReference type="GO" id="GO:0016020">
    <property type="term" value="C:membrane"/>
    <property type="evidence" value="ECO:0007669"/>
    <property type="project" value="UniProtKB-SubCell"/>
</dbReference>
<keyword evidence="4" id="KW-1185">Reference proteome</keyword>
<feature type="domain" description="Band 7" evidence="2">
    <location>
        <begin position="237"/>
        <end position="434"/>
    </location>
</feature>
<evidence type="ECO:0000313" key="4">
    <source>
        <dbReference type="Proteomes" id="UP000626148"/>
    </source>
</evidence>
<dbReference type="Gene3D" id="3.30.479.30">
    <property type="entry name" value="Band 7 domain"/>
    <property type="match status" value="1"/>
</dbReference>
<gene>
    <name evidence="3" type="ORF">GCM10007392_13280</name>
</gene>
<organism evidence="3 4">
    <name type="scientific">Saccharospirillum salsuginis</name>
    <dbReference type="NCBI Taxonomy" id="418750"/>
    <lineage>
        <taxon>Bacteria</taxon>
        <taxon>Pseudomonadati</taxon>
        <taxon>Pseudomonadota</taxon>
        <taxon>Gammaproteobacteria</taxon>
        <taxon>Oceanospirillales</taxon>
        <taxon>Saccharospirillaceae</taxon>
        <taxon>Saccharospirillum</taxon>
    </lineage>
</organism>
<dbReference type="SUPFAM" id="SSF117892">
    <property type="entry name" value="Band 7/SPFH domain"/>
    <property type="match status" value="1"/>
</dbReference>
<dbReference type="Proteomes" id="UP000626148">
    <property type="component" value="Unassembled WGS sequence"/>
</dbReference>
<dbReference type="RefSeq" id="WP_189607732.1">
    <property type="nucleotide sequence ID" value="NZ_BMXR01000003.1"/>
</dbReference>
<evidence type="ECO:0000256" key="1">
    <source>
        <dbReference type="ARBA" id="ARBA00004167"/>
    </source>
</evidence>
<evidence type="ECO:0000313" key="3">
    <source>
        <dbReference type="EMBL" id="GGX47759.1"/>
    </source>
</evidence>